<comment type="caution">
    <text evidence="8">The sequence shown here is derived from an EMBL/GenBank/DDBJ whole genome shotgun (WGS) entry which is preliminary data.</text>
</comment>
<dbReference type="Proteomes" id="UP000253688">
    <property type="component" value="Unassembled WGS sequence"/>
</dbReference>
<dbReference type="PANTHER" id="PTHR46825">
    <property type="entry name" value="D-ALANYL-D-ALANINE-CARBOXYPEPTIDASE/ENDOPEPTIDASE AMPH"/>
    <property type="match status" value="1"/>
</dbReference>
<reference evidence="8 9" key="1">
    <citation type="submission" date="2018-04" db="EMBL/GenBank/DDBJ databases">
        <title>Acinetobacter junii Genome sequencing and assembly.</title>
        <authorList>
            <person name="Su J."/>
            <person name="Rensing C."/>
            <person name="Mazhar H.S."/>
        </authorList>
    </citation>
    <scope>NUCLEOTIDE SEQUENCE [LARGE SCALE GENOMIC DNA]</scope>
    <source>
        <strain evidence="8 9">SC22</strain>
    </source>
</reference>
<keyword evidence="5 6" id="KW-0046">Antibiotic resistance</keyword>
<dbReference type="GO" id="GO:0046677">
    <property type="term" value="P:response to antibiotic"/>
    <property type="evidence" value="ECO:0007669"/>
    <property type="project" value="UniProtKB-UniRule"/>
</dbReference>
<evidence type="ECO:0000256" key="6">
    <source>
        <dbReference type="RuleBase" id="RU361140"/>
    </source>
</evidence>
<dbReference type="InterPro" id="IPR058136">
    <property type="entry name" value="AmpC"/>
</dbReference>
<dbReference type="GO" id="GO:0008800">
    <property type="term" value="F:beta-lactamase activity"/>
    <property type="evidence" value="ECO:0007669"/>
    <property type="project" value="UniProtKB-UniRule"/>
</dbReference>
<dbReference type="STRING" id="40215.BVL33_01705"/>
<dbReference type="Gene3D" id="3.40.710.10">
    <property type="entry name" value="DD-peptidase/beta-lactamase superfamily"/>
    <property type="match status" value="1"/>
</dbReference>
<name>A0A365PLS7_ACIJU</name>
<protein>
    <recommendedName>
        <fullName evidence="3 6">Beta-lactamase</fullName>
        <ecNumber evidence="3 6">3.5.2.6</ecNumber>
    </recommendedName>
</protein>
<dbReference type="GO" id="GO:0017001">
    <property type="term" value="P:antibiotic catabolic process"/>
    <property type="evidence" value="ECO:0007669"/>
    <property type="project" value="InterPro"/>
</dbReference>
<evidence type="ECO:0000256" key="4">
    <source>
        <dbReference type="ARBA" id="ARBA00022801"/>
    </source>
</evidence>
<organism evidence="8 9">
    <name type="scientific">Acinetobacter junii</name>
    <dbReference type="NCBI Taxonomy" id="40215"/>
    <lineage>
        <taxon>Bacteria</taxon>
        <taxon>Pseudomonadati</taxon>
        <taxon>Pseudomonadota</taxon>
        <taxon>Gammaproteobacteria</taxon>
        <taxon>Moraxellales</taxon>
        <taxon>Moraxellaceae</taxon>
        <taxon>Acinetobacter</taxon>
    </lineage>
</organism>
<evidence type="ECO:0000259" key="7">
    <source>
        <dbReference type="Pfam" id="PF00144"/>
    </source>
</evidence>
<keyword evidence="4 6" id="KW-0378">Hydrolase</keyword>
<dbReference type="SUPFAM" id="SSF56601">
    <property type="entry name" value="beta-lactamase/transpeptidase-like"/>
    <property type="match status" value="1"/>
</dbReference>
<accession>A0A365PLS7</accession>
<gene>
    <name evidence="8" type="primary">ampC</name>
    <name evidence="8" type="ORF">DC346_03060</name>
</gene>
<dbReference type="InterPro" id="IPR012338">
    <property type="entry name" value="Beta-lactam/transpept-like"/>
</dbReference>
<evidence type="ECO:0000256" key="5">
    <source>
        <dbReference type="ARBA" id="ARBA00023251"/>
    </source>
</evidence>
<dbReference type="Pfam" id="PF00144">
    <property type="entry name" value="Beta-lactamase"/>
    <property type="match status" value="1"/>
</dbReference>
<sequence length="407" mass="45434">MQTKYELKVKRLMMQSEYQNLFSNKTLMLIGLLFSSSSLWAQPLTELQIKKIVDQQFKPLLEEYKIPGLAVAVTLDGQHYFVNYGVASLQSNQAMTNSTLFELGSVSKTFNATLAGYAQAQGRLSLSDHPAKYFPELKNTAVNQATLLNLGTYSAGGFPLQFPDEVVTQQDMVQYFQNWKTKTKIGEARQYSNPSIGLMGYVTALAMKKPYAELIEKTLLPQLGMTQSYIHVPEQKMSQYAWGYKNNEAIRVSAGMFDAEAYGVKSSSSDMLKFLDAQINSAQLDRQIRQAVENTHIGYYKVGAMTQGLGWEQYAYPVKLETLLQGNSSKMALESHAVTLIKHPQIASQSTYFNKTGSTNGFGAYAAFVPQHKIGMVMLANTNFPNEARIKATYQAMQQILKQKAAP</sequence>
<dbReference type="PANTHER" id="PTHR46825:SF8">
    <property type="entry name" value="BETA-LACTAMASE-RELATED"/>
    <property type="match status" value="1"/>
</dbReference>
<evidence type="ECO:0000313" key="8">
    <source>
        <dbReference type="EMBL" id="RBA49387.1"/>
    </source>
</evidence>
<dbReference type="InterPro" id="IPR001586">
    <property type="entry name" value="Beta-lactam_class-C_AS"/>
</dbReference>
<evidence type="ECO:0000313" key="9">
    <source>
        <dbReference type="Proteomes" id="UP000253688"/>
    </source>
</evidence>
<comment type="catalytic activity">
    <reaction evidence="1 6">
        <text>a beta-lactam + H2O = a substituted beta-amino acid</text>
        <dbReference type="Rhea" id="RHEA:20401"/>
        <dbReference type="ChEBI" id="CHEBI:15377"/>
        <dbReference type="ChEBI" id="CHEBI:35627"/>
        <dbReference type="ChEBI" id="CHEBI:140347"/>
        <dbReference type="EC" id="3.5.2.6"/>
    </reaction>
</comment>
<dbReference type="NCBIfam" id="NF033085">
    <property type="entry name" value="bla_class_C"/>
    <property type="match status" value="1"/>
</dbReference>
<dbReference type="EMBL" id="QEWH01000018">
    <property type="protein sequence ID" value="RBA49387.1"/>
    <property type="molecule type" value="Genomic_DNA"/>
</dbReference>
<feature type="domain" description="Beta-lactamase-related" evidence="7">
    <location>
        <begin position="53"/>
        <end position="396"/>
    </location>
</feature>
<dbReference type="InterPro" id="IPR050491">
    <property type="entry name" value="AmpC-like"/>
</dbReference>
<dbReference type="GO" id="GO:0030288">
    <property type="term" value="C:outer membrane-bounded periplasmic space"/>
    <property type="evidence" value="ECO:0007669"/>
    <property type="project" value="InterPro"/>
</dbReference>
<evidence type="ECO:0000256" key="2">
    <source>
        <dbReference type="ARBA" id="ARBA00007840"/>
    </source>
</evidence>
<evidence type="ECO:0000256" key="3">
    <source>
        <dbReference type="ARBA" id="ARBA00012865"/>
    </source>
</evidence>
<comment type="similarity">
    <text evidence="2 6">Belongs to the class-C beta-lactamase family.</text>
</comment>
<dbReference type="InterPro" id="IPR001466">
    <property type="entry name" value="Beta-lactam-related"/>
</dbReference>
<dbReference type="PROSITE" id="PS00336">
    <property type="entry name" value="BETA_LACTAMASE_C"/>
    <property type="match status" value="1"/>
</dbReference>
<proteinExistence type="inferred from homology"/>
<dbReference type="AlphaFoldDB" id="A0A365PLS7"/>
<evidence type="ECO:0000256" key="1">
    <source>
        <dbReference type="ARBA" id="ARBA00001526"/>
    </source>
</evidence>
<dbReference type="EC" id="3.5.2.6" evidence="3 6"/>